<keyword evidence="4" id="KW-1185">Reference proteome</keyword>
<evidence type="ECO:0000313" key="4">
    <source>
        <dbReference type="Proteomes" id="UP000293902"/>
    </source>
</evidence>
<dbReference type="Proteomes" id="UP000293902">
    <property type="component" value="Chromosome"/>
</dbReference>
<evidence type="ECO:0000313" key="3">
    <source>
        <dbReference type="Proteomes" id="UP000248798"/>
    </source>
</evidence>
<dbReference type="RefSeq" id="WP_111956581.1">
    <property type="nucleotide sequence ID" value="NZ_CP036313.1"/>
</dbReference>
<evidence type="ECO:0000313" key="2">
    <source>
        <dbReference type="EMBL" id="RAM01954.1"/>
    </source>
</evidence>
<protein>
    <submittedName>
        <fullName evidence="2">Uncharacterized protein</fullName>
    </submittedName>
</protein>
<proteinExistence type="predicted"/>
<reference evidence="1 4" key="2">
    <citation type="submission" date="2019-02" db="EMBL/GenBank/DDBJ databases">
        <title>Complete genome sequence of Desulfobacter hydrogenophilus AcRS1.</title>
        <authorList>
            <person name="Marietou A."/>
            <person name="Lund M.B."/>
            <person name="Marshall I.P.G."/>
            <person name="Schreiber L."/>
            <person name="Jorgensen B."/>
        </authorList>
    </citation>
    <scope>NUCLEOTIDE SEQUENCE [LARGE SCALE GENOMIC DNA]</scope>
    <source>
        <strain evidence="1 4">AcRS1</strain>
    </source>
</reference>
<evidence type="ECO:0000313" key="1">
    <source>
        <dbReference type="EMBL" id="QBH11455.1"/>
    </source>
</evidence>
<gene>
    <name evidence="2" type="ORF">DO021_10955</name>
    <name evidence="1" type="ORF">EYB58_00060</name>
</gene>
<dbReference type="Proteomes" id="UP000248798">
    <property type="component" value="Unassembled WGS sequence"/>
</dbReference>
<reference evidence="2 3" key="1">
    <citation type="submission" date="2018-06" db="EMBL/GenBank/DDBJ databases">
        <title>Complete Genome Sequence of Desulfobacter hydrogenophilus (DSM3380).</title>
        <authorList>
            <person name="Marietou A."/>
            <person name="Schreiber L."/>
            <person name="Marshall I."/>
            <person name="Jorgensen B."/>
        </authorList>
    </citation>
    <scope>NUCLEOTIDE SEQUENCE [LARGE SCALE GENOMIC DNA]</scope>
    <source>
        <strain evidence="2 3">DSM 3380</strain>
    </source>
</reference>
<sequence length="71" mass="7719">MIDKTKLTMPMGVMIITVCLVWLYPGMAALAASVPGALIRIPENENAILIIWICALASRVPPYGFTEQTSL</sequence>
<dbReference type="EMBL" id="CP036313">
    <property type="protein sequence ID" value="QBH11455.1"/>
    <property type="molecule type" value="Genomic_DNA"/>
</dbReference>
<accession>A0A328FB98</accession>
<name>A0A328FB98_9BACT</name>
<dbReference type="AlphaFoldDB" id="A0A328FB98"/>
<dbReference type="EMBL" id="QLNI01000020">
    <property type="protein sequence ID" value="RAM01954.1"/>
    <property type="molecule type" value="Genomic_DNA"/>
</dbReference>
<organism evidence="2 3">
    <name type="scientific">Desulfobacter hydrogenophilus</name>
    <dbReference type="NCBI Taxonomy" id="2291"/>
    <lineage>
        <taxon>Bacteria</taxon>
        <taxon>Pseudomonadati</taxon>
        <taxon>Thermodesulfobacteriota</taxon>
        <taxon>Desulfobacteria</taxon>
        <taxon>Desulfobacterales</taxon>
        <taxon>Desulfobacteraceae</taxon>
        <taxon>Desulfobacter</taxon>
    </lineage>
</organism>